<dbReference type="EMBL" id="FWXB01000011">
    <property type="protein sequence ID" value="SMC13111.1"/>
    <property type="molecule type" value="Genomic_DNA"/>
</dbReference>
<accession>A0A1X7BTW6</accession>
<protein>
    <submittedName>
        <fullName evidence="1">MSP1 EGF domain 1</fullName>
    </submittedName>
</protein>
<gene>
    <name evidence="1" type="ORF">ROA7745_02945</name>
</gene>
<organism evidence="1 2">
    <name type="scientific">Roseovarius aestuarii</name>
    <dbReference type="NCBI Taxonomy" id="475083"/>
    <lineage>
        <taxon>Bacteria</taxon>
        <taxon>Pseudomonadati</taxon>
        <taxon>Pseudomonadota</taxon>
        <taxon>Alphaproteobacteria</taxon>
        <taxon>Rhodobacterales</taxon>
        <taxon>Roseobacteraceae</taxon>
        <taxon>Roseovarius</taxon>
    </lineage>
</organism>
<dbReference type="Gene3D" id="2.10.25.10">
    <property type="entry name" value="Laminin"/>
    <property type="match status" value="7"/>
</dbReference>
<sequence length="263" mass="28849">MLPTPFGNKGMAMLFAGTICALLAFTVPSYSQSGTGSIPGNAHAKSYGEGWECDLSYRLAGDQCVAVIVPQNAFPTNQTYGAGWECHHGFQEVNGGTCVEVAVPSGGYLDASGQQWKCLRGFRKVGKTCEEIELPDHSYLSEDTYGSDWDCDRGYEANGNECVAVVVPENAYLNSKGYGAPWTCERGYIEADRKCEAVIIPQNAYFYDVSYGSGWKCDRGYEAVSENCAEIILPENAHLDRSGNRWSCNKNFRRSKGLCRLNN</sequence>
<evidence type="ECO:0000313" key="1">
    <source>
        <dbReference type="EMBL" id="SMC13111.1"/>
    </source>
</evidence>
<name>A0A1X7BTW6_9RHOB</name>
<reference evidence="1 2" key="1">
    <citation type="submission" date="2017-03" db="EMBL/GenBank/DDBJ databases">
        <authorList>
            <person name="Afonso C.L."/>
            <person name="Miller P.J."/>
            <person name="Scott M.A."/>
            <person name="Spackman E."/>
            <person name="Goraichik I."/>
            <person name="Dimitrov K.M."/>
            <person name="Suarez D.L."/>
            <person name="Swayne D.E."/>
        </authorList>
    </citation>
    <scope>NUCLEOTIDE SEQUENCE [LARGE SCALE GENOMIC DNA]</scope>
    <source>
        <strain evidence="1 2">CECT 7745</strain>
    </source>
</reference>
<proteinExistence type="predicted"/>
<dbReference type="InterPro" id="IPR009030">
    <property type="entry name" value="Growth_fac_rcpt_cys_sf"/>
</dbReference>
<dbReference type="SUPFAM" id="SSF57184">
    <property type="entry name" value="Growth factor receptor domain"/>
    <property type="match status" value="1"/>
</dbReference>
<dbReference type="RefSeq" id="WP_223412967.1">
    <property type="nucleotide sequence ID" value="NZ_FWXB01000011.1"/>
</dbReference>
<dbReference type="AlphaFoldDB" id="A0A1X7BTW6"/>
<dbReference type="Proteomes" id="UP000193224">
    <property type="component" value="Unassembled WGS sequence"/>
</dbReference>
<evidence type="ECO:0000313" key="2">
    <source>
        <dbReference type="Proteomes" id="UP000193224"/>
    </source>
</evidence>
<keyword evidence="2" id="KW-1185">Reference proteome</keyword>